<evidence type="ECO:0008006" key="8">
    <source>
        <dbReference type="Google" id="ProtNLM"/>
    </source>
</evidence>
<proteinExistence type="predicted"/>
<dbReference type="InterPro" id="IPR019109">
    <property type="entry name" value="MamF_MmsF"/>
</dbReference>
<evidence type="ECO:0000256" key="4">
    <source>
        <dbReference type="ARBA" id="ARBA00023136"/>
    </source>
</evidence>
<accession>A0A073KG96</accession>
<evidence type="ECO:0000256" key="2">
    <source>
        <dbReference type="ARBA" id="ARBA00022692"/>
    </source>
</evidence>
<evidence type="ECO:0000256" key="1">
    <source>
        <dbReference type="ARBA" id="ARBA00004141"/>
    </source>
</evidence>
<dbReference type="eggNOG" id="ENOG5032VBI">
    <property type="taxonomic scope" value="Bacteria"/>
</dbReference>
<comment type="subcellular location">
    <subcellularLocation>
        <location evidence="1">Membrane</location>
        <topology evidence="1">Multi-pass membrane protein</topology>
    </subcellularLocation>
</comment>
<dbReference type="STRING" id="574376.BAMA_00730"/>
<feature type="transmembrane region" description="Helical" evidence="5">
    <location>
        <begin position="37"/>
        <end position="58"/>
    </location>
</feature>
<keyword evidence="2 5" id="KW-0812">Transmembrane</keyword>
<reference evidence="6 7" key="1">
    <citation type="submission" date="2014-06" db="EMBL/GenBank/DDBJ databases">
        <title>Draft genome sequence of Bacillus manliponensis JCM 15802 (MCCC 1A00708).</title>
        <authorList>
            <person name="Lai Q."/>
            <person name="Liu Y."/>
            <person name="Shao Z."/>
        </authorList>
    </citation>
    <scope>NUCLEOTIDE SEQUENCE [LARGE SCALE GENOMIC DNA]</scope>
    <source>
        <strain evidence="6 7">JCM 15802</strain>
    </source>
</reference>
<evidence type="ECO:0000313" key="7">
    <source>
        <dbReference type="Proteomes" id="UP000027822"/>
    </source>
</evidence>
<gene>
    <name evidence="6" type="ORF">BAMA_00730</name>
</gene>
<feature type="transmembrane region" description="Helical" evidence="5">
    <location>
        <begin position="6"/>
        <end position="25"/>
    </location>
</feature>
<feature type="transmembrane region" description="Helical" evidence="5">
    <location>
        <begin position="64"/>
        <end position="88"/>
    </location>
</feature>
<organism evidence="6 7">
    <name type="scientific">Bacillus manliponensis</name>
    <dbReference type="NCBI Taxonomy" id="574376"/>
    <lineage>
        <taxon>Bacteria</taxon>
        <taxon>Bacillati</taxon>
        <taxon>Bacillota</taxon>
        <taxon>Bacilli</taxon>
        <taxon>Bacillales</taxon>
        <taxon>Bacillaceae</taxon>
        <taxon>Bacillus</taxon>
        <taxon>Bacillus cereus group</taxon>
    </lineage>
</organism>
<keyword evidence="7" id="KW-1185">Reference proteome</keyword>
<dbReference type="OrthoDB" id="2328241at2"/>
<dbReference type="RefSeq" id="WP_034635063.1">
    <property type="nucleotide sequence ID" value="NZ_CBCSJC010000002.1"/>
</dbReference>
<protein>
    <recommendedName>
        <fullName evidence="8">DUF4870 domain-containing protein</fullName>
    </recommendedName>
</protein>
<dbReference type="EMBL" id="JOTN01000001">
    <property type="protein sequence ID" value="KEK21328.1"/>
    <property type="molecule type" value="Genomic_DNA"/>
</dbReference>
<dbReference type="AlphaFoldDB" id="A0A073KG96"/>
<sequence length="97" mass="10932">MLAAGCYFSVFVAPFLFPIVVYFVSQHEIVRKHAKKALISHVLPFCCFFVMFLMFLVSNSLEQAGVVMVVTVLLFGLVNLIIIVWNIIKGVQVLSHE</sequence>
<name>A0A073KG96_9BACI</name>
<keyword evidence="3 5" id="KW-1133">Transmembrane helix</keyword>
<comment type="caution">
    <text evidence="6">The sequence shown here is derived from an EMBL/GenBank/DDBJ whole genome shotgun (WGS) entry which is preliminary data.</text>
</comment>
<evidence type="ECO:0000256" key="5">
    <source>
        <dbReference type="SAM" id="Phobius"/>
    </source>
</evidence>
<dbReference type="Proteomes" id="UP000027822">
    <property type="component" value="Unassembled WGS sequence"/>
</dbReference>
<evidence type="ECO:0000313" key="6">
    <source>
        <dbReference type="EMBL" id="KEK21328.1"/>
    </source>
</evidence>
<evidence type="ECO:0000256" key="3">
    <source>
        <dbReference type="ARBA" id="ARBA00022989"/>
    </source>
</evidence>
<keyword evidence="4 5" id="KW-0472">Membrane</keyword>
<dbReference type="Pfam" id="PF09685">
    <property type="entry name" value="MamF_MmsF"/>
    <property type="match status" value="1"/>
</dbReference>